<keyword evidence="3" id="KW-0028">Amino-acid biosynthesis</keyword>
<keyword evidence="6" id="KW-0489">Methyltransferase</keyword>
<dbReference type="InterPro" id="IPR049943">
    <property type="entry name" value="Ser_HO-MeTrfase-like"/>
</dbReference>
<dbReference type="PANTHER" id="PTHR11680:SF50">
    <property type="entry name" value="SERINE HYDROXYMETHYLTRANSFERASE"/>
    <property type="match status" value="1"/>
</dbReference>
<keyword evidence="2" id="KW-0963">Cytoplasm</keyword>
<evidence type="ECO:0000256" key="4">
    <source>
        <dbReference type="ARBA" id="ARBA00022898"/>
    </source>
</evidence>
<accession>A0A3B0XZQ9</accession>
<comment type="cofactor">
    <cofactor evidence="1">
        <name>pyridoxal 5'-phosphate</name>
        <dbReference type="ChEBI" id="CHEBI:597326"/>
    </cofactor>
</comment>
<dbReference type="GO" id="GO:0030170">
    <property type="term" value="F:pyridoxal phosphate binding"/>
    <property type="evidence" value="ECO:0007669"/>
    <property type="project" value="InterPro"/>
</dbReference>
<evidence type="ECO:0000256" key="1">
    <source>
        <dbReference type="ARBA" id="ARBA00001933"/>
    </source>
</evidence>
<dbReference type="InterPro" id="IPR039429">
    <property type="entry name" value="SHMT-like_dom"/>
</dbReference>
<dbReference type="AlphaFoldDB" id="A0A3B0XZQ9"/>
<dbReference type="PANTHER" id="PTHR11680">
    <property type="entry name" value="SERINE HYDROXYMETHYLTRANSFERASE"/>
    <property type="match status" value="1"/>
</dbReference>
<dbReference type="HAMAP" id="MF_00051">
    <property type="entry name" value="SHMT"/>
    <property type="match status" value="1"/>
</dbReference>
<dbReference type="NCBIfam" id="NF000586">
    <property type="entry name" value="PRK00011.1"/>
    <property type="match status" value="1"/>
</dbReference>
<dbReference type="GO" id="GO:0032259">
    <property type="term" value="P:methylation"/>
    <property type="evidence" value="ECO:0007669"/>
    <property type="project" value="UniProtKB-KW"/>
</dbReference>
<keyword evidence="4" id="KW-0663">Pyridoxal phosphate</keyword>
<dbReference type="InterPro" id="IPR001085">
    <property type="entry name" value="Ser_HO-MeTrfase"/>
</dbReference>
<dbReference type="PIRSF" id="PIRSF000412">
    <property type="entry name" value="SHMT"/>
    <property type="match status" value="1"/>
</dbReference>
<dbReference type="GO" id="GO:0019264">
    <property type="term" value="P:glycine biosynthetic process from serine"/>
    <property type="evidence" value="ECO:0007669"/>
    <property type="project" value="InterPro"/>
</dbReference>
<dbReference type="GO" id="GO:0035999">
    <property type="term" value="P:tetrahydrofolate interconversion"/>
    <property type="evidence" value="ECO:0007669"/>
    <property type="project" value="InterPro"/>
</dbReference>
<dbReference type="GO" id="GO:0005829">
    <property type="term" value="C:cytosol"/>
    <property type="evidence" value="ECO:0007669"/>
    <property type="project" value="TreeGrafter"/>
</dbReference>
<dbReference type="Pfam" id="PF00464">
    <property type="entry name" value="SHMT"/>
    <property type="match status" value="1"/>
</dbReference>
<evidence type="ECO:0000256" key="2">
    <source>
        <dbReference type="ARBA" id="ARBA00022490"/>
    </source>
</evidence>
<dbReference type="Gene3D" id="3.90.1150.10">
    <property type="entry name" value="Aspartate Aminotransferase, domain 1"/>
    <property type="match status" value="1"/>
</dbReference>
<name>A0A3B0XZQ9_9ZZZZ</name>
<feature type="domain" description="Serine hydroxymethyltransferase-like" evidence="5">
    <location>
        <begin position="18"/>
        <end position="404"/>
    </location>
</feature>
<keyword evidence="6" id="KW-0808">Transferase</keyword>
<dbReference type="GO" id="GO:0004372">
    <property type="term" value="F:glycine hydroxymethyltransferase activity"/>
    <property type="evidence" value="ECO:0007669"/>
    <property type="project" value="UniProtKB-EC"/>
</dbReference>
<protein>
    <submittedName>
        <fullName evidence="6">Serine hydroxymethyltransferase</fullName>
        <ecNumber evidence="6">2.1.2.1</ecNumber>
    </submittedName>
</protein>
<dbReference type="InterPro" id="IPR015421">
    <property type="entry name" value="PyrdxlP-dep_Trfase_major"/>
</dbReference>
<dbReference type="InterPro" id="IPR015424">
    <property type="entry name" value="PyrdxlP-dep_Trfase"/>
</dbReference>
<gene>
    <name evidence="6" type="ORF">MNBD_GAMMA09-2026</name>
</gene>
<evidence type="ECO:0000259" key="5">
    <source>
        <dbReference type="Pfam" id="PF00464"/>
    </source>
</evidence>
<dbReference type="EMBL" id="UOFI01000189">
    <property type="protein sequence ID" value="VAW70210.1"/>
    <property type="molecule type" value="Genomic_DNA"/>
</dbReference>
<dbReference type="EC" id="2.1.2.1" evidence="6"/>
<sequence length="450" mass="48530">MSEPILTTFAKNAVDMLSAEDPTLYKLIEQEYTRQTVSLAMVASCSNEHPSVLACEGTFTSNVTAEGYPGSRFHAGCEFVDQFEQLAIDRAKQAFGAQYVNVQPHTASTANQVVTSRLVNPGETLMGMSLDAGGHLSHGAKVNISGAFYNAVGYDLDENGFIDYDQAEALAIEHKPKLIICGTTAYPRIIDWQKFRDIADKVGAYLLADITHIAGLVIAGEHPSPIDIAHITTTCTHKQLYGPRGGLIMMGKDHELPSPKGKGTLTNLMQSGLFPFTQGAPIINKIVGKARALDRANKPEFKVLAKRIVNLSRALAGAFVEEGITVVSGGSDNHIILANTMSSFGVTGIVAEKALEECNVIINKNWIPGDTLSPFVTSGIRIGTNSMAARGLDESTMKQCASLIARILKDVNVVSEKEYTLDVDKRDAYRAEVKEIAVKFPIPGYPLPSS</sequence>
<dbReference type="CDD" id="cd00378">
    <property type="entry name" value="SHMT"/>
    <property type="match status" value="1"/>
</dbReference>
<dbReference type="GO" id="GO:0008168">
    <property type="term" value="F:methyltransferase activity"/>
    <property type="evidence" value="ECO:0007669"/>
    <property type="project" value="UniProtKB-KW"/>
</dbReference>
<dbReference type="InterPro" id="IPR015422">
    <property type="entry name" value="PyrdxlP-dep_Trfase_small"/>
</dbReference>
<organism evidence="6">
    <name type="scientific">hydrothermal vent metagenome</name>
    <dbReference type="NCBI Taxonomy" id="652676"/>
    <lineage>
        <taxon>unclassified sequences</taxon>
        <taxon>metagenomes</taxon>
        <taxon>ecological metagenomes</taxon>
    </lineage>
</organism>
<reference evidence="6" key="1">
    <citation type="submission" date="2018-06" db="EMBL/GenBank/DDBJ databases">
        <authorList>
            <person name="Zhirakovskaya E."/>
        </authorList>
    </citation>
    <scope>NUCLEOTIDE SEQUENCE</scope>
</reference>
<dbReference type="SUPFAM" id="SSF53383">
    <property type="entry name" value="PLP-dependent transferases"/>
    <property type="match status" value="1"/>
</dbReference>
<proteinExistence type="inferred from homology"/>
<evidence type="ECO:0000256" key="3">
    <source>
        <dbReference type="ARBA" id="ARBA00022605"/>
    </source>
</evidence>
<dbReference type="Gene3D" id="3.40.640.10">
    <property type="entry name" value="Type I PLP-dependent aspartate aminotransferase-like (Major domain)"/>
    <property type="match status" value="1"/>
</dbReference>
<evidence type="ECO:0000313" key="6">
    <source>
        <dbReference type="EMBL" id="VAW70210.1"/>
    </source>
</evidence>